<feature type="DNA-binding region" description="OmpR/PhoB-type" evidence="5">
    <location>
        <begin position="136"/>
        <end position="233"/>
    </location>
</feature>
<evidence type="ECO:0000256" key="3">
    <source>
        <dbReference type="ARBA" id="ARBA00023125"/>
    </source>
</evidence>
<dbReference type="GO" id="GO:0000976">
    <property type="term" value="F:transcription cis-regulatory region binding"/>
    <property type="evidence" value="ECO:0007669"/>
    <property type="project" value="TreeGrafter"/>
</dbReference>
<dbReference type="PANTHER" id="PTHR48111:SF40">
    <property type="entry name" value="PHOSPHATE REGULON TRANSCRIPTIONAL REGULATORY PROTEIN PHOB"/>
    <property type="match status" value="1"/>
</dbReference>
<dbReference type="SUPFAM" id="SSF52172">
    <property type="entry name" value="CheY-like"/>
    <property type="match status" value="1"/>
</dbReference>
<dbReference type="GO" id="GO:0005829">
    <property type="term" value="C:cytosol"/>
    <property type="evidence" value="ECO:0007669"/>
    <property type="project" value="TreeGrafter"/>
</dbReference>
<dbReference type="Gene3D" id="1.10.10.10">
    <property type="entry name" value="Winged helix-like DNA-binding domain superfamily/Winged helix DNA-binding domain"/>
    <property type="match status" value="1"/>
</dbReference>
<dbReference type="InterPro" id="IPR016032">
    <property type="entry name" value="Sig_transdc_resp-reg_C-effctor"/>
</dbReference>
<keyword evidence="9" id="KW-1185">Reference proteome</keyword>
<dbReference type="GO" id="GO:0032993">
    <property type="term" value="C:protein-DNA complex"/>
    <property type="evidence" value="ECO:0007669"/>
    <property type="project" value="TreeGrafter"/>
</dbReference>
<dbReference type="GO" id="GO:0000156">
    <property type="term" value="F:phosphorelay response regulator activity"/>
    <property type="evidence" value="ECO:0007669"/>
    <property type="project" value="TreeGrafter"/>
</dbReference>
<dbReference type="InterPro" id="IPR036388">
    <property type="entry name" value="WH-like_DNA-bd_sf"/>
</dbReference>
<dbReference type="InterPro" id="IPR011006">
    <property type="entry name" value="CheY-like_superfamily"/>
</dbReference>
<evidence type="ECO:0000256" key="4">
    <source>
        <dbReference type="PROSITE-ProRule" id="PRU00169"/>
    </source>
</evidence>
<dbReference type="Gene3D" id="6.10.250.690">
    <property type="match status" value="1"/>
</dbReference>
<keyword evidence="3 5" id="KW-0238">DNA-binding</keyword>
<dbReference type="Pfam" id="PF00486">
    <property type="entry name" value="Trans_reg_C"/>
    <property type="match status" value="1"/>
</dbReference>
<dbReference type="RefSeq" id="WP_091506521.1">
    <property type="nucleotide sequence ID" value="NZ_FOLE01000001.1"/>
</dbReference>
<evidence type="ECO:0000256" key="2">
    <source>
        <dbReference type="ARBA" id="ARBA00023012"/>
    </source>
</evidence>
<dbReference type="CDD" id="cd00383">
    <property type="entry name" value="trans_reg_C"/>
    <property type="match status" value="1"/>
</dbReference>
<keyword evidence="2" id="KW-0902">Two-component regulatory system</keyword>
<dbReference type="CDD" id="cd17574">
    <property type="entry name" value="REC_OmpR"/>
    <property type="match status" value="1"/>
</dbReference>
<dbReference type="InterPro" id="IPR001867">
    <property type="entry name" value="OmpR/PhoB-type_DNA-bd"/>
</dbReference>
<sequence>MKKILLAEDDPNLGQILQEYLTVKGFEAVLCRDGEIALQAFAKQQPFDLCILDVMMPKKDGFTLCADIRKINATIPVIFLTARSQSKDAIEGFQAGADDYVAKPFSMEELLLRINAILRRSTSAVGNGQENKTTNENQFIIGSMAFDYQTQTLKSQTQTHKLTSKEAELLKLLCQNQNQTLERGTALKHIWHDDSYYNARSMDVYITKLRKYLRDDTNVEIVNVHGTGFKLLVTNTI</sequence>
<dbReference type="Pfam" id="PF00072">
    <property type="entry name" value="Response_reg"/>
    <property type="match status" value="1"/>
</dbReference>
<feature type="modified residue" description="4-aspartylphosphate" evidence="4">
    <location>
        <position position="53"/>
    </location>
</feature>
<dbReference type="GO" id="GO:0006355">
    <property type="term" value="P:regulation of DNA-templated transcription"/>
    <property type="evidence" value="ECO:0007669"/>
    <property type="project" value="InterPro"/>
</dbReference>
<evidence type="ECO:0000259" key="6">
    <source>
        <dbReference type="PROSITE" id="PS50110"/>
    </source>
</evidence>
<dbReference type="PROSITE" id="PS51755">
    <property type="entry name" value="OMPR_PHOB"/>
    <property type="match status" value="1"/>
</dbReference>
<feature type="domain" description="OmpR/PhoB-type" evidence="7">
    <location>
        <begin position="136"/>
        <end position="233"/>
    </location>
</feature>
<dbReference type="OrthoDB" id="5343479at2"/>
<evidence type="ECO:0000259" key="7">
    <source>
        <dbReference type="PROSITE" id="PS51755"/>
    </source>
</evidence>
<dbReference type="SMART" id="SM00862">
    <property type="entry name" value="Trans_reg_C"/>
    <property type="match status" value="1"/>
</dbReference>
<dbReference type="STRING" id="927664.SAMN05421780_101437"/>
<dbReference type="EMBL" id="FOLE01000001">
    <property type="protein sequence ID" value="SFB77834.1"/>
    <property type="molecule type" value="Genomic_DNA"/>
</dbReference>
<dbReference type="AlphaFoldDB" id="A0A1I1DSK7"/>
<feature type="domain" description="Response regulatory" evidence="6">
    <location>
        <begin position="3"/>
        <end position="118"/>
    </location>
</feature>
<dbReference type="SUPFAM" id="SSF46894">
    <property type="entry name" value="C-terminal effector domain of the bipartite response regulators"/>
    <property type="match status" value="1"/>
</dbReference>
<organism evidence="8 9">
    <name type="scientific">Flexibacter flexilis DSM 6793</name>
    <dbReference type="NCBI Taxonomy" id="927664"/>
    <lineage>
        <taxon>Bacteria</taxon>
        <taxon>Pseudomonadati</taxon>
        <taxon>Bacteroidota</taxon>
        <taxon>Cytophagia</taxon>
        <taxon>Cytophagales</taxon>
        <taxon>Flexibacteraceae</taxon>
        <taxon>Flexibacter</taxon>
    </lineage>
</organism>
<dbReference type="InterPro" id="IPR001789">
    <property type="entry name" value="Sig_transdc_resp-reg_receiver"/>
</dbReference>
<evidence type="ECO:0000313" key="8">
    <source>
        <dbReference type="EMBL" id="SFB77834.1"/>
    </source>
</evidence>
<gene>
    <name evidence="8" type="ORF">SAMN05421780_101437</name>
</gene>
<dbReference type="Gene3D" id="3.40.50.2300">
    <property type="match status" value="1"/>
</dbReference>
<proteinExistence type="predicted"/>
<protein>
    <submittedName>
        <fullName evidence="8">DNA-binding response regulator, OmpR family, contains REC and winged-helix (WHTH) domain</fullName>
    </submittedName>
</protein>
<name>A0A1I1DSK7_9BACT</name>
<dbReference type="SMART" id="SM00448">
    <property type="entry name" value="REC"/>
    <property type="match status" value="1"/>
</dbReference>
<evidence type="ECO:0000313" key="9">
    <source>
        <dbReference type="Proteomes" id="UP000199514"/>
    </source>
</evidence>
<dbReference type="InterPro" id="IPR039420">
    <property type="entry name" value="WalR-like"/>
</dbReference>
<dbReference type="FunFam" id="3.40.50.2300:FF:000073">
    <property type="entry name" value="DNA-binding response regulator RprY"/>
    <property type="match status" value="1"/>
</dbReference>
<reference evidence="8 9" key="1">
    <citation type="submission" date="2016-10" db="EMBL/GenBank/DDBJ databases">
        <authorList>
            <person name="de Groot N.N."/>
        </authorList>
    </citation>
    <scope>NUCLEOTIDE SEQUENCE [LARGE SCALE GENOMIC DNA]</scope>
    <source>
        <strain evidence="8 9">DSM 6793</strain>
    </source>
</reference>
<evidence type="ECO:0000256" key="1">
    <source>
        <dbReference type="ARBA" id="ARBA00022553"/>
    </source>
</evidence>
<dbReference type="PROSITE" id="PS50110">
    <property type="entry name" value="RESPONSE_REGULATORY"/>
    <property type="match status" value="1"/>
</dbReference>
<dbReference type="PANTHER" id="PTHR48111">
    <property type="entry name" value="REGULATOR OF RPOS"/>
    <property type="match status" value="1"/>
</dbReference>
<accession>A0A1I1DSK7</accession>
<evidence type="ECO:0000256" key="5">
    <source>
        <dbReference type="PROSITE-ProRule" id="PRU01091"/>
    </source>
</evidence>
<keyword evidence="1 4" id="KW-0597">Phosphoprotein</keyword>
<dbReference type="Proteomes" id="UP000199514">
    <property type="component" value="Unassembled WGS sequence"/>
</dbReference>